<dbReference type="GO" id="GO:0044458">
    <property type="term" value="P:motile cilium assembly"/>
    <property type="evidence" value="ECO:0007669"/>
    <property type="project" value="TreeGrafter"/>
</dbReference>
<dbReference type="PANTHER" id="PTHR22118">
    <property type="entry name" value="DYNEIN ASSEMBLY FACTOR 3, AXONEMAL"/>
    <property type="match status" value="1"/>
</dbReference>
<dbReference type="Proteomes" id="UP000694846">
    <property type="component" value="Unplaced"/>
</dbReference>
<feature type="domain" description="DUF4470" evidence="5">
    <location>
        <begin position="2"/>
        <end position="96"/>
    </location>
</feature>
<sequence length="444" mass="52308">MLWGASPCLDLGNYGVGDGHIKILIISSGDTRHLLQTLAKRYTHSYSKIDIYIYEPVVEMYARYILQIALALEPIDRISLSYKVRTWMELYGNTLVKPNTNNYLIKKSAQLIDIITDESIRQKCMPVVNFNALKYKDKDLIENIFKYWKNNNGFNISKMWNMRLRNYLGTRYDYRNNLFDWDLHMNLHHIDGGKRITNQEYIYWRNTGVAYTFLETDCTEPNYTFALALLNNGDKIMAMDYFGDIINGPFPSFGLHCEDKDMLKIGNMQPLKRSVDLTERNLTRMFYEIENQKPYEHKGKADNLGLIITELPNIEIKELQTSTQFKIKTEHYSSINVNNVEINFITRTALNYPVHERYKNCFDVMYCGHSFFEKMNPNIVSMIKEKGILLMETRKFIVNYKEKQHNEFKQKLINFIKDCNCEPLEEIDVIKNAVIKFNVRHNVI</sequence>
<feature type="domain" description="Dynein assembly factor 3 C-terminal" evidence="6">
    <location>
        <begin position="129"/>
        <end position="424"/>
    </location>
</feature>
<keyword evidence="2" id="KW-0963">Cytoplasm</keyword>
<evidence type="ECO:0000256" key="1">
    <source>
        <dbReference type="ARBA" id="ARBA00010449"/>
    </source>
</evidence>
<name>A0A8B8FPW9_9HEMI</name>
<evidence type="ECO:0000256" key="2">
    <source>
        <dbReference type="ARBA" id="ARBA00022490"/>
    </source>
</evidence>
<keyword evidence="7" id="KW-1185">Reference proteome</keyword>
<dbReference type="Pfam" id="PF14737">
    <property type="entry name" value="DUF4470"/>
    <property type="match status" value="1"/>
</dbReference>
<keyword evidence="3" id="KW-0970">Cilium biogenesis/degradation</keyword>
<dbReference type="Pfam" id="PF14740">
    <property type="entry name" value="DUF4471"/>
    <property type="match status" value="1"/>
</dbReference>
<comment type="similarity">
    <text evidence="1">Belongs to the DNAAF3 family.</text>
</comment>
<evidence type="ECO:0000256" key="3">
    <source>
        <dbReference type="ARBA" id="ARBA00022794"/>
    </source>
</evidence>
<dbReference type="RefSeq" id="XP_025412984.1">
    <property type="nucleotide sequence ID" value="XM_025557199.1"/>
</dbReference>
<dbReference type="GO" id="GO:0120293">
    <property type="term" value="C:dynein axonemal particle"/>
    <property type="evidence" value="ECO:0007669"/>
    <property type="project" value="UniProtKB-SubCell"/>
</dbReference>
<proteinExistence type="inferred from homology"/>
<protein>
    <submittedName>
        <fullName evidence="8">Dynein assembly factor 3, axonemal homolog</fullName>
    </submittedName>
</protein>
<dbReference type="PANTHER" id="PTHR22118:SF14">
    <property type="entry name" value="DYNEIN AXONEMAL ASSEMBLY FACTOR 3"/>
    <property type="match status" value="1"/>
</dbReference>
<comment type="subcellular location">
    <subcellularLocation>
        <location evidence="4">Dynein axonemal particle</location>
    </subcellularLocation>
</comment>
<dbReference type="GO" id="GO:0070286">
    <property type="term" value="P:axonemal dynein complex assembly"/>
    <property type="evidence" value="ECO:0007669"/>
    <property type="project" value="InterPro"/>
</dbReference>
<dbReference type="AlphaFoldDB" id="A0A8B8FPW9"/>
<evidence type="ECO:0000313" key="7">
    <source>
        <dbReference type="Proteomes" id="UP000694846"/>
    </source>
</evidence>
<dbReference type="InterPro" id="IPR039304">
    <property type="entry name" value="DNAAF3"/>
</dbReference>
<dbReference type="CTD" id="352909"/>
<dbReference type="OrthoDB" id="538817at2759"/>
<dbReference type="InterPro" id="IPR028235">
    <property type="entry name" value="DNAAF3_C"/>
</dbReference>
<evidence type="ECO:0000259" key="6">
    <source>
        <dbReference type="Pfam" id="PF14740"/>
    </source>
</evidence>
<dbReference type="InterPro" id="IPR027974">
    <property type="entry name" value="DUF4470"/>
</dbReference>
<reference evidence="8" key="1">
    <citation type="submission" date="2025-08" db="UniProtKB">
        <authorList>
            <consortium name="RefSeq"/>
        </authorList>
    </citation>
    <scope>IDENTIFICATION</scope>
    <source>
        <tissue evidence="8">Whole body</tissue>
    </source>
</reference>
<evidence type="ECO:0000313" key="8">
    <source>
        <dbReference type="RefSeq" id="XP_025412984.1"/>
    </source>
</evidence>
<accession>A0A8B8FPW9</accession>
<gene>
    <name evidence="8" type="primary">LOC112685347</name>
</gene>
<dbReference type="GeneID" id="112685347"/>
<evidence type="ECO:0000256" key="4">
    <source>
        <dbReference type="ARBA" id="ARBA00024190"/>
    </source>
</evidence>
<evidence type="ECO:0000259" key="5">
    <source>
        <dbReference type="Pfam" id="PF14737"/>
    </source>
</evidence>
<organism evidence="7 8">
    <name type="scientific">Sipha flava</name>
    <name type="common">yellow sugarcane aphid</name>
    <dbReference type="NCBI Taxonomy" id="143950"/>
    <lineage>
        <taxon>Eukaryota</taxon>
        <taxon>Metazoa</taxon>
        <taxon>Ecdysozoa</taxon>
        <taxon>Arthropoda</taxon>
        <taxon>Hexapoda</taxon>
        <taxon>Insecta</taxon>
        <taxon>Pterygota</taxon>
        <taxon>Neoptera</taxon>
        <taxon>Paraneoptera</taxon>
        <taxon>Hemiptera</taxon>
        <taxon>Sternorrhyncha</taxon>
        <taxon>Aphidomorpha</taxon>
        <taxon>Aphidoidea</taxon>
        <taxon>Aphididae</taxon>
        <taxon>Sipha</taxon>
    </lineage>
</organism>